<dbReference type="EMBL" id="CP103445">
    <property type="protein sequence ID" value="UWS32455.1"/>
    <property type="molecule type" value="Genomic_DNA"/>
</dbReference>
<accession>A0ABY5X4Z8</accession>
<organism evidence="1 2">
    <name type="scientific">Erwinia pyrifoliae</name>
    <dbReference type="NCBI Taxonomy" id="79967"/>
    <lineage>
        <taxon>Bacteria</taxon>
        <taxon>Pseudomonadati</taxon>
        <taxon>Pseudomonadota</taxon>
        <taxon>Gammaproteobacteria</taxon>
        <taxon>Enterobacterales</taxon>
        <taxon>Erwiniaceae</taxon>
        <taxon>Erwinia</taxon>
    </lineage>
</organism>
<dbReference type="RefSeq" id="WP_259825715.1">
    <property type="nucleotide sequence ID" value="NZ_CP103445.1"/>
</dbReference>
<reference evidence="1" key="1">
    <citation type="submission" date="2022-07" db="EMBL/GenBank/DDBJ databases">
        <title>Genetic diversity of Erwinia pyrifoliae.</title>
        <authorList>
            <person name="Park D.S."/>
            <person name="Ham H."/>
        </authorList>
    </citation>
    <scope>NUCLEOTIDE SEQUENCE</scope>
    <source>
        <strain evidence="1">CP201486</strain>
    </source>
</reference>
<sequence length="105" mass="12253">MKSDSNEQLREYILEHLPKVTTLFKQVVISDDEPLQETFESEDLAALVEDLSVEINVNSENFNMLRYFPWKTKSVFNRNPDNSSKAPLTLKMFIESAKAGYWLYD</sequence>
<name>A0ABY5X4Z8_ERWPY</name>
<dbReference type="Pfam" id="PF07377">
    <property type="entry name" value="DUF1493"/>
    <property type="match status" value="1"/>
</dbReference>
<gene>
    <name evidence="1" type="ORF">NYP84_12505</name>
</gene>
<proteinExistence type="predicted"/>
<protein>
    <submittedName>
        <fullName evidence="1">DUF1493 family protein</fullName>
    </submittedName>
</protein>
<evidence type="ECO:0000313" key="1">
    <source>
        <dbReference type="EMBL" id="UWS32455.1"/>
    </source>
</evidence>
<keyword evidence="2" id="KW-1185">Reference proteome</keyword>
<evidence type="ECO:0000313" key="2">
    <source>
        <dbReference type="Proteomes" id="UP001058553"/>
    </source>
</evidence>
<dbReference type="InterPro" id="IPR010862">
    <property type="entry name" value="DUF1493"/>
</dbReference>
<dbReference type="Proteomes" id="UP001058553">
    <property type="component" value="Chromosome"/>
</dbReference>